<dbReference type="InterPro" id="IPR036271">
    <property type="entry name" value="Tet_transcr_reg_TetR-rel_C_sf"/>
</dbReference>
<dbReference type="InterPro" id="IPR001647">
    <property type="entry name" value="HTH_TetR"/>
</dbReference>
<dbReference type="SUPFAM" id="SSF46689">
    <property type="entry name" value="Homeodomain-like"/>
    <property type="match status" value="1"/>
</dbReference>
<dbReference type="RefSeq" id="WP_057979074.1">
    <property type="nucleotide sequence ID" value="NZ_LKHP01000009.1"/>
</dbReference>
<keyword evidence="1 2" id="KW-0238">DNA-binding</keyword>
<dbReference type="GO" id="GO:0003677">
    <property type="term" value="F:DNA binding"/>
    <property type="evidence" value="ECO:0007669"/>
    <property type="project" value="UniProtKB-UniRule"/>
</dbReference>
<name>A0A0R3JZX8_CALMK</name>
<dbReference type="AlphaFoldDB" id="A0A0R3JZX8"/>
<dbReference type="PRINTS" id="PR00455">
    <property type="entry name" value="HTHTETR"/>
</dbReference>
<dbReference type="InterPro" id="IPR009057">
    <property type="entry name" value="Homeodomain-like_sf"/>
</dbReference>
<dbReference type="Proteomes" id="UP000052015">
    <property type="component" value="Unassembled WGS sequence"/>
</dbReference>
<accession>A0A0R3JZX8</accession>
<gene>
    <name evidence="4" type="primary">fadR</name>
    <name evidence="4" type="ORF">ABG79_01749</name>
</gene>
<sequence>MDEKNFNEYNQEEMTEKQIRILEAAIKVFSEKGFEGSRTSEIAKEAEVAEGTIFKYFRTKKDLLLSLLFPLSIKFLKPFVMKSAEEIIERGKDKPPDEVLRELLMDRLKLIKKNIPLIKTVAIESFYHDELLEPIKDKIAPQVINILDNYVDAHKDNGDFKDYDTRLISRSLMSMLMGYIVLSSILPEYFSLYDDEEEIKKIVDILLNGIKR</sequence>
<dbReference type="OrthoDB" id="9780824at2"/>
<organism evidence="4 5">
    <name type="scientific">Caloramator mitchellensis</name>
    <dbReference type="NCBI Taxonomy" id="908809"/>
    <lineage>
        <taxon>Bacteria</taxon>
        <taxon>Bacillati</taxon>
        <taxon>Bacillota</taxon>
        <taxon>Clostridia</taxon>
        <taxon>Eubacteriales</taxon>
        <taxon>Clostridiaceae</taxon>
        <taxon>Caloramator</taxon>
    </lineage>
</organism>
<evidence type="ECO:0000256" key="1">
    <source>
        <dbReference type="ARBA" id="ARBA00023125"/>
    </source>
</evidence>
<dbReference type="InterPro" id="IPR050624">
    <property type="entry name" value="HTH-type_Tx_Regulator"/>
</dbReference>
<keyword evidence="5" id="KW-1185">Reference proteome</keyword>
<dbReference type="EMBL" id="LKHP01000009">
    <property type="protein sequence ID" value="KRQ86540.1"/>
    <property type="molecule type" value="Genomic_DNA"/>
</dbReference>
<dbReference type="PROSITE" id="PS50977">
    <property type="entry name" value="HTH_TETR_2"/>
    <property type="match status" value="1"/>
</dbReference>
<feature type="domain" description="HTH tetR-type" evidence="3">
    <location>
        <begin position="15"/>
        <end position="75"/>
    </location>
</feature>
<proteinExistence type="predicted"/>
<evidence type="ECO:0000256" key="2">
    <source>
        <dbReference type="PROSITE-ProRule" id="PRU00335"/>
    </source>
</evidence>
<dbReference type="Gene3D" id="1.10.10.60">
    <property type="entry name" value="Homeodomain-like"/>
    <property type="match status" value="1"/>
</dbReference>
<dbReference type="Pfam" id="PF00440">
    <property type="entry name" value="TetR_N"/>
    <property type="match status" value="1"/>
</dbReference>
<feature type="DNA-binding region" description="H-T-H motif" evidence="2">
    <location>
        <begin position="38"/>
        <end position="57"/>
    </location>
</feature>
<dbReference type="PANTHER" id="PTHR43479:SF11">
    <property type="entry name" value="ACREF_ENVCD OPERON REPRESSOR-RELATED"/>
    <property type="match status" value="1"/>
</dbReference>
<reference evidence="4 5" key="1">
    <citation type="submission" date="2015-09" db="EMBL/GenBank/DDBJ databases">
        <title>Draft genome sequence of a Caloramator mitchellensis, a moderate thermophile from the Great Artesian Basin of Australia.</title>
        <authorList>
            <person name="Patel B.K."/>
        </authorList>
    </citation>
    <scope>NUCLEOTIDE SEQUENCE [LARGE SCALE GENOMIC DNA]</scope>
    <source>
        <strain evidence="4 5">VF08</strain>
    </source>
</reference>
<dbReference type="SUPFAM" id="SSF48498">
    <property type="entry name" value="Tetracyclin repressor-like, C-terminal domain"/>
    <property type="match status" value="1"/>
</dbReference>
<evidence type="ECO:0000313" key="4">
    <source>
        <dbReference type="EMBL" id="KRQ86540.1"/>
    </source>
</evidence>
<comment type="caution">
    <text evidence="4">The sequence shown here is derived from an EMBL/GenBank/DDBJ whole genome shotgun (WGS) entry which is preliminary data.</text>
</comment>
<evidence type="ECO:0000259" key="3">
    <source>
        <dbReference type="PROSITE" id="PS50977"/>
    </source>
</evidence>
<dbReference type="PANTHER" id="PTHR43479">
    <property type="entry name" value="ACREF/ENVCD OPERON REPRESSOR-RELATED"/>
    <property type="match status" value="1"/>
</dbReference>
<dbReference type="PATRIC" id="fig|908809.3.peg.1748"/>
<evidence type="ECO:0000313" key="5">
    <source>
        <dbReference type="Proteomes" id="UP000052015"/>
    </source>
</evidence>
<dbReference type="STRING" id="908809.ABG79_01749"/>
<dbReference type="Gene3D" id="1.10.357.10">
    <property type="entry name" value="Tetracycline Repressor, domain 2"/>
    <property type="match status" value="1"/>
</dbReference>
<protein>
    <submittedName>
        <fullName evidence="4">Fatty acid metabolism regulator protein</fullName>
    </submittedName>
</protein>